<protein>
    <recommendedName>
        <fullName evidence="2">Transcription factor TFIIIB component B'' Myb domain-containing protein</fullName>
    </recommendedName>
</protein>
<dbReference type="PANTHER" id="PTHR22929:SF0">
    <property type="entry name" value="TRANSCRIPTION FACTOR TFIIIB COMPONENT B'' HOMOLOG"/>
    <property type="match status" value="1"/>
</dbReference>
<organism evidence="3 4">
    <name type="scientific">Lophium mytilinum</name>
    <dbReference type="NCBI Taxonomy" id="390894"/>
    <lineage>
        <taxon>Eukaryota</taxon>
        <taxon>Fungi</taxon>
        <taxon>Dikarya</taxon>
        <taxon>Ascomycota</taxon>
        <taxon>Pezizomycotina</taxon>
        <taxon>Dothideomycetes</taxon>
        <taxon>Pleosporomycetidae</taxon>
        <taxon>Mytilinidiales</taxon>
        <taxon>Mytilinidiaceae</taxon>
        <taxon>Lophium</taxon>
    </lineage>
</organism>
<dbReference type="InterPro" id="IPR009057">
    <property type="entry name" value="Homeodomain-like_sf"/>
</dbReference>
<feature type="domain" description="Transcription factor TFIIIB component B'' Myb" evidence="2">
    <location>
        <begin position="587"/>
        <end position="665"/>
    </location>
</feature>
<feature type="compositionally biased region" description="Basic and acidic residues" evidence="1">
    <location>
        <begin position="354"/>
        <end position="366"/>
    </location>
</feature>
<dbReference type="EMBL" id="MU004197">
    <property type="protein sequence ID" value="KAF2490536.1"/>
    <property type="molecule type" value="Genomic_DNA"/>
</dbReference>
<feature type="region of interest" description="Disordered" evidence="1">
    <location>
        <begin position="702"/>
        <end position="752"/>
    </location>
</feature>
<dbReference type="PANTHER" id="PTHR22929">
    <property type="entry name" value="RNA POLYMERASE III TRANSCRIPTION INITIATION FACTOR B"/>
    <property type="match status" value="1"/>
</dbReference>
<feature type="compositionally biased region" description="Basic residues" evidence="1">
    <location>
        <begin position="402"/>
        <end position="411"/>
    </location>
</feature>
<feature type="compositionally biased region" description="Pro residues" evidence="1">
    <location>
        <begin position="49"/>
        <end position="59"/>
    </location>
</feature>
<reference evidence="3" key="1">
    <citation type="journal article" date="2020" name="Stud. Mycol.">
        <title>101 Dothideomycetes genomes: a test case for predicting lifestyles and emergence of pathogens.</title>
        <authorList>
            <person name="Haridas S."/>
            <person name="Albert R."/>
            <person name="Binder M."/>
            <person name="Bloem J."/>
            <person name="Labutti K."/>
            <person name="Salamov A."/>
            <person name="Andreopoulos B."/>
            <person name="Baker S."/>
            <person name="Barry K."/>
            <person name="Bills G."/>
            <person name="Bluhm B."/>
            <person name="Cannon C."/>
            <person name="Castanera R."/>
            <person name="Culley D."/>
            <person name="Daum C."/>
            <person name="Ezra D."/>
            <person name="Gonzalez J."/>
            <person name="Henrissat B."/>
            <person name="Kuo A."/>
            <person name="Liang C."/>
            <person name="Lipzen A."/>
            <person name="Lutzoni F."/>
            <person name="Magnuson J."/>
            <person name="Mondo S."/>
            <person name="Nolan M."/>
            <person name="Ohm R."/>
            <person name="Pangilinan J."/>
            <person name="Park H.-J."/>
            <person name="Ramirez L."/>
            <person name="Alfaro M."/>
            <person name="Sun H."/>
            <person name="Tritt A."/>
            <person name="Yoshinaga Y."/>
            <person name="Zwiers L.-H."/>
            <person name="Turgeon B."/>
            <person name="Goodwin S."/>
            <person name="Spatafora J."/>
            <person name="Crous P."/>
            <person name="Grigoriev I."/>
        </authorList>
    </citation>
    <scope>NUCLEOTIDE SEQUENCE</scope>
    <source>
        <strain evidence="3">CBS 269.34</strain>
    </source>
</reference>
<feature type="compositionally biased region" description="Low complexity" evidence="1">
    <location>
        <begin position="250"/>
        <end position="264"/>
    </location>
</feature>
<feature type="compositionally biased region" description="Polar residues" evidence="1">
    <location>
        <begin position="88"/>
        <end position="101"/>
    </location>
</feature>
<dbReference type="SUPFAM" id="SSF46689">
    <property type="entry name" value="Homeodomain-like"/>
    <property type="match status" value="1"/>
</dbReference>
<dbReference type="Proteomes" id="UP000799750">
    <property type="component" value="Unassembled WGS sequence"/>
</dbReference>
<feature type="compositionally biased region" description="Polar residues" evidence="1">
    <location>
        <begin position="141"/>
        <end position="163"/>
    </location>
</feature>
<dbReference type="GO" id="GO:0001156">
    <property type="term" value="F:TFIIIC-class transcription factor complex binding"/>
    <property type="evidence" value="ECO:0007669"/>
    <property type="project" value="TreeGrafter"/>
</dbReference>
<dbReference type="GO" id="GO:0070898">
    <property type="term" value="P:RNA polymerase III preinitiation complex assembly"/>
    <property type="evidence" value="ECO:0007669"/>
    <property type="project" value="TreeGrafter"/>
</dbReference>
<evidence type="ECO:0000259" key="2">
    <source>
        <dbReference type="Pfam" id="PF15963"/>
    </source>
</evidence>
<dbReference type="InterPro" id="IPR039467">
    <property type="entry name" value="TFIIIB_B''_Myb"/>
</dbReference>
<evidence type="ECO:0000313" key="3">
    <source>
        <dbReference type="EMBL" id="KAF2490536.1"/>
    </source>
</evidence>
<evidence type="ECO:0000313" key="4">
    <source>
        <dbReference type="Proteomes" id="UP000799750"/>
    </source>
</evidence>
<dbReference type="AlphaFoldDB" id="A0A6A6QES5"/>
<accession>A0A6A6QES5</accession>
<feature type="compositionally biased region" description="Low complexity" evidence="1">
    <location>
        <begin position="117"/>
        <end position="131"/>
    </location>
</feature>
<feature type="compositionally biased region" description="Acidic residues" evidence="1">
    <location>
        <begin position="711"/>
        <end position="720"/>
    </location>
</feature>
<proteinExistence type="predicted"/>
<feature type="compositionally biased region" description="Polar residues" evidence="1">
    <location>
        <begin position="217"/>
        <end position="249"/>
    </location>
</feature>
<evidence type="ECO:0000256" key="1">
    <source>
        <dbReference type="SAM" id="MobiDB-lite"/>
    </source>
</evidence>
<feature type="compositionally biased region" description="Acidic residues" evidence="1">
    <location>
        <begin position="742"/>
        <end position="752"/>
    </location>
</feature>
<dbReference type="Pfam" id="PF15963">
    <property type="entry name" value="Myb_DNA-bind_7"/>
    <property type="match status" value="1"/>
</dbReference>
<gene>
    <name evidence="3" type="ORF">BU16DRAFT_543852</name>
</gene>
<feature type="compositionally biased region" description="Basic and acidic residues" evidence="1">
    <location>
        <begin position="463"/>
        <end position="477"/>
    </location>
</feature>
<feature type="compositionally biased region" description="Basic residues" evidence="1">
    <location>
        <begin position="724"/>
        <end position="735"/>
    </location>
</feature>
<feature type="compositionally biased region" description="Polar residues" evidence="1">
    <location>
        <begin position="1"/>
        <end position="14"/>
    </location>
</feature>
<feature type="region of interest" description="Disordered" evidence="1">
    <location>
        <begin position="1"/>
        <end position="477"/>
    </location>
</feature>
<dbReference type="OrthoDB" id="272624at2759"/>
<feature type="compositionally biased region" description="Basic residues" evidence="1">
    <location>
        <begin position="372"/>
        <end position="387"/>
    </location>
</feature>
<keyword evidence="4" id="KW-1185">Reference proteome</keyword>
<name>A0A6A6QES5_9PEZI</name>
<feature type="compositionally biased region" description="Basic residues" evidence="1">
    <location>
        <begin position="34"/>
        <end position="48"/>
    </location>
</feature>
<feature type="compositionally biased region" description="Low complexity" evidence="1">
    <location>
        <begin position="294"/>
        <end position="327"/>
    </location>
</feature>
<dbReference type="GO" id="GO:0000126">
    <property type="term" value="C:transcription factor TFIIIB complex"/>
    <property type="evidence" value="ECO:0007669"/>
    <property type="project" value="TreeGrafter"/>
</dbReference>
<sequence>MSSDAGASQANATSEKPHAPLPVSTFGSSLINKSTRKFAPKAIQRRRPPAPPAPEPSQAPPDSSAAPTVDAPTPQPSTQAEPEPADSQHATSETQPPTTALPQKPIETPAQAIVTPAQAATTSTQSTATSTNTEAPIDPQTHLTTNTVQSGSAAPSTHTTASDARQEQRSGAGEPGKSPVPAPAEAEEQDDDGAVSPRPSKRQRLSQEPPRDRTSKAPDQSQAPETTTLADSQATSNTPALSPLLNQEATPVTITTTTTTTIPTFSQTAENRPLPTPSPSAVTTPRSGEPAPPSQAETSAAPSPSPDTPQSETAGPPSPPTETTEQTAGSKKRRRAPGTQPKATAKPRGKRKAKEGPAREDGEAEHPGPATKKPRKVRKDKGTKRKAPGTEENGATDDPRPKPKRVRKKRTATAETEGQGEAGNEDGQEPRQRGRRTRAPTPDDAEDYEVAPDTTMASLAVADTRRGKLSTREKQMREIDWDEVKKRRAERALQLAQNGGANSTEVDERLDQAANERNAANDVPQFTTDADGNIVLNSDSLIRDRRAEAAEDEDILEAIEEDDLTNRFNMGSHLLANRRDPAERIRGPSKKWTITDTNEFYDALTIFGTDFGMVATLFPNKNRRCIKHKFVREERLDPDRIKEALVGRKEPIDFNEYLKRTGKDASAFKDPRQLEAELKEIEEQNQAEVDIARKEYAEIQRQKQLAGADVSGDEGGEGEENGGKKKRERQKKKPKGQPVGGEELEIVEELDD</sequence>